<dbReference type="GO" id="GO:0015031">
    <property type="term" value="P:protein transport"/>
    <property type="evidence" value="ECO:0007669"/>
    <property type="project" value="UniProtKB-UniRule"/>
</dbReference>
<keyword evidence="5" id="KW-0813">Transport</keyword>
<reference evidence="8 9" key="1">
    <citation type="submission" date="2016-01" db="EMBL/GenBank/DDBJ databases">
        <authorList>
            <person name="Oliw E.H."/>
        </authorList>
    </citation>
    <scope>NUCLEOTIDE SEQUENCE [LARGE SCALE GENOMIC DNA]</scope>
    <source>
        <strain evidence="8 9">MDcuke</strain>
    </source>
</reference>
<organism evidence="8 9">
    <name type="scientific">Erwinia tracheiphila</name>
    <dbReference type="NCBI Taxonomy" id="65700"/>
    <lineage>
        <taxon>Bacteria</taxon>
        <taxon>Pseudomonadati</taxon>
        <taxon>Pseudomonadota</taxon>
        <taxon>Gammaproteobacteria</taxon>
        <taxon>Enterobacterales</taxon>
        <taxon>Erwiniaceae</taxon>
        <taxon>Erwinia</taxon>
    </lineage>
</organism>
<evidence type="ECO:0000256" key="5">
    <source>
        <dbReference type="RuleBase" id="RU362123"/>
    </source>
</evidence>
<dbReference type="GO" id="GO:0005886">
    <property type="term" value="C:plasma membrane"/>
    <property type="evidence" value="ECO:0007669"/>
    <property type="project" value="UniProtKB-SubCell"/>
</dbReference>
<keyword evidence="5" id="KW-0997">Cell inner membrane</keyword>
<evidence type="ECO:0000313" key="9">
    <source>
        <dbReference type="Proteomes" id="UP000264980"/>
    </source>
</evidence>
<dbReference type="GO" id="GO:0015891">
    <property type="term" value="P:siderophore transport"/>
    <property type="evidence" value="ECO:0007669"/>
    <property type="project" value="InterPro"/>
</dbReference>
<dbReference type="GO" id="GO:0030288">
    <property type="term" value="C:outer membrane-bounded periplasmic space"/>
    <property type="evidence" value="ECO:0007669"/>
    <property type="project" value="InterPro"/>
</dbReference>
<keyword evidence="5" id="KW-1003">Cell membrane</keyword>
<feature type="domain" description="TonB C-terminal" evidence="7">
    <location>
        <begin position="11"/>
        <end position="95"/>
    </location>
</feature>
<evidence type="ECO:0000256" key="2">
    <source>
        <dbReference type="ARBA" id="ARBA00022692"/>
    </source>
</evidence>
<comment type="subcellular location">
    <subcellularLocation>
        <location evidence="5">Cell inner membrane</location>
        <topology evidence="5">Single-pass membrane protein</topology>
        <orientation evidence="5">Periplasmic side</orientation>
    </subcellularLocation>
    <subcellularLocation>
        <location evidence="1">Membrane</location>
        <topology evidence="1">Single-pass membrane protein</topology>
    </subcellularLocation>
</comment>
<dbReference type="EMBL" id="CP013970">
    <property type="protein sequence ID" value="AXF76041.1"/>
    <property type="molecule type" value="Genomic_DNA"/>
</dbReference>
<feature type="signal peptide" evidence="6">
    <location>
        <begin position="1"/>
        <end position="21"/>
    </location>
</feature>
<dbReference type="GO" id="GO:0055085">
    <property type="term" value="P:transmembrane transport"/>
    <property type="evidence" value="ECO:0007669"/>
    <property type="project" value="InterPro"/>
</dbReference>
<dbReference type="NCBIfam" id="TIGR01352">
    <property type="entry name" value="tonB_Cterm"/>
    <property type="match status" value="1"/>
</dbReference>
<dbReference type="PRINTS" id="PR01374">
    <property type="entry name" value="TONBPROTEIN"/>
</dbReference>
<evidence type="ECO:0000259" key="7">
    <source>
        <dbReference type="PROSITE" id="PS52015"/>
    </source>
</evidence>
<dbReference type="InterPro" id="IPR037682">
    <property type="entry name" value="TonB_C"/>
</dbReference>
<dbReference type="InterPro" id="IPR006260">
    <property type="entry name" value="TonB/TolA_C"/>
</dbReference>
<feature type="chain" id="PRO_5017006159" description="Protein TonB" evidence="6">
    <location>
        <begin position="22"/>
        <end position="95"/>
    </location>
</feature>
<dbReference type="InterPro" id="IPR003538">
    <property type="entry name" value="TonB"/>
</dbReference>
<dbReference type="Gene3D" id="3.30.2420.10">
    <property type="entry name" value="TonB"/>
    <property type="match status" value="1"/>
</dbReference>
<keyword evidence="5" id="KW-0735">Signal-anchor</keyword>
<evidence type="ECO:0000256" key="4">
    <source>
        <dbReference type="ARBA" id="ARBA00023136"/>
    </source>
</evidence>
<protein>
    <recommendedName>
        <fullName evidence="5">Protein TonB</fullName>
    </recommendedName>
</protein>
<dbReference type="Proteomes" id="UP000264980">
    <property type="component" value="Chromosome"/>
</dbReference>
<comment type="function">
    <text evidence="5">Interacts with outer membrane receptor proteins that carry out high-affinity binding and energy dependent uptake into the periplasmic space of specific substrates. It could act to transduce energy from the cytoplasmic membrane to specific energy-requiring processes in the outer membrane, resulting in the release into the periplasm of ligands bound by these outer membrane proteins.</text>
</comment>
<dbReference type="AlphaFoldDB" id="A0A345CRH4"/>
<evidence type="ECO:0000256" key="3">
    <source>
        <dbReference type="ARBA" id="ARBA00022989"/>
    </source>
</evidence>
<evidence type="ECO:0000256" key="1">
    <source>
        <dbReference type="ARBA" id="ARBA00004167"/>
    </source>
</evidence>
<keyword evidence="5" id="KW-0653">Protein transport</keyword>
<gene>
    <name evidence="8" type="ORF">AV903_08280</name>
</gene>
<keyword evidence="3" id="KW-1133">Transmembrane helix</keyword>
<evidence type="ECO:0000313" key="8">
    <source>
        <dbReference type="EMBL" id="AXF76041.1"/>
    </source>
</evidence>
<keyword evidence="2" id="KW-0812">Transmembrane</keyword>
<dbReference type="RefSeq" id="WP_233481614.1">
    <property type="nucleotide sequence ID" value="NZ_CP013970.1"/>
</dbReference>
<dbReference type="SUPFAM" id="SSF74653">
    <property type="entry name" value="TolA/TonB C-terminal domain"/>
    <property type="match status" value="1"/>
</dbReference>
<name>A0A345CRH4_9GAMM</name>
<dbReference type="GO" id="GO:0031992">
    <property type="term" value="F:energy transducer activity"/>
    <property type="evidence" value="ECO:0007669"/>
    <property type="project" value="InterPro"/>
</dbReference>
<dbReference type="Pfam" id="PF03544">
    <property type="entry name" value="TonB_C"/>
    <property type="match status" value="1"/>
</dbReference>
<comment type="similarity">
    <text evidence="5">Belongs to the TonB family.</text>
</comment>
<keyword evidence="6" id="KW-0732">Signal</keyword>
<dbReference type="PROSITE" id="PS52015">
    <property type="entry name" value="TONB_CTD"/>
    <property type="match status" value="1"/>
</dbReference>
<proteinExistence type="inferred from homology"/>
<accession>A0A345CRH4</accession>
<evidence type="ECO:0000256" key="6">
    <source>
        <dbReference type="SAM" id="SignalP"/>
    </source>
</evidence>
<sequence length="95" mass="11144">MKTLSQILLLLFSIYAENAVANEIHYPERAFKLNQSGYVRVVYDIDENGKVMDARIIESSPKFLFDDSVKEQLYKWKFDKGNPKKDVHLTVKFEK</sequence>
<keyword evidence="4" id="KW-0472">Membrane</keyword>